<dbReference type="STRING" id="318167.Sfri_3430"/>
<organism evidence="11 12">
    <name type="scientific">Shewanella frigidimarina (strain NCIMB 400)</name>
    <dbReference type="NCBI Taxonomy" id="318167"/>
    <lineage>
        <taxon>Bacteria</taxon>
        <taxon>Pseudomonadati</taxon>
        <taxon>Pseudomonadota</taxon>
        <taxon>Gammaproteobacteria</taxon>
        <taxon>Alteromonadales</taxon>
        <taxon>Shewanellaceae</taxon>
        <taxon>Shewanella</taxon>
    </lineage>
</organism>
<keyword evidence="3 8" id="KW-0436">Ligase</keyword>
<reference evidence="11 12" key="1">
    <citation type="submission" date="2006-08" db="EMBL/GenBank/DDBJ databases">
        <title>Complete sequence of Shewanella frigidimarina NCIMB 400.</title>
        <authorList>
            <consortium name="US DOE Joint Genome Institute"/>
            <person name="Copeland A."/>
            <person name="Lucas S."/>
            <person name="Lapidus A."/>
            <person name="Barry K."/>
            <person name="Detter J.C."/>
            <person name="Glavina del Rio T."/>
            <person name="Hammon N."/>
            <person name="Israni S."/>
            <person name="Dalin E."/>
            <person name="Tice H."/>
            <person name="Pitluck S."/>
            <person name="Fredrickson J.K."/>
            <person name="Kolker E."/>
            <person name="McCuel L.A."/>
            <person name="DiChristina T."/>
            <person name="Nealson K.H."/>
            <person name="Newman D."/>
            <person name="Tiedje J.M."/>
            <person name="Zhou J."/>
            <person name="Romine M.F."/>
            <person name="Culley D.E."/>
            <person name="Serres M."/>
            <person name="Chertkov O."/>
            <person name="Brettin T."/>
            <person name="Bruce D."/>
            <person name="Han C."/>
            <person name="Tapia R."/>
            <person name="Gilna P."/>
            <person name="Schmutz J."/>
            <person name="Larimer F."/>
            <person name="Land M."/>
            <person name="Hauser L."/>
            <person name="Kyrpides N."/>
            <person name="Mikhailova N."/>
            <person name="Richardson P."/>
        </authorList>
    </citation>
    <scope>NUCLEOTIDE SEQUENCE [LARGE SCALE GENOMIC DNA]</scope>
    <source>
        <strain evidence="11 12">NCIMB 400</strain>
    </source>
</reference>
<accession>Q07XK0</accession>
<dbReference type="Pfam" id="PF04262">
    <property type="entry name" value="Glu_cys_ligase"/>
    <property type="match status" value="1"/>
</dbReference>
<evidence type="ECO:0000313" key="12">
    <source>
        <dbReference type="Proteomes" id="UP000000684"/>
    </source>
</evidence>
<dbReference type="EMBL" id="CP000447">
    <property type="protein sequence ID" value="ABI73264.1"/>
    <property type="molecule type" value="Genomic_DNA"/>
</dbReference>
<dbReference type="InterPro" id="IPR014746">
    <property type="entry name" value="Gln_synth/guanido_kin_cat_dom"/>
</dbReference>
<dbReference type="GO" id="GO:0005524">
    <property type="term" value="F:ATP binding"/>
    <property type="evidence" value="ECO:0007669"/>
    <property type="project" value="UniProtKB-KW"/>
</dbReference>
<evidence type="ECO:0000313" key="11">
    <source>
        <dbReference type="EMBL" id="ABI73264.1"/>
    </source>
</evidence>
<dbReference type="UniPathway" id="UPA00142">
    <property type="reaction ID" value="UER00209"/>
</dbReference>
<keyword evidence="6 8" id="KW-0067">ATP-binding</keyword>
<evidence type="ECO:0000256" key="4">
    <source>
        <dbReference type="ARBA" id="ARBA00022684"/>
    </source>
</evidence>
<gene>
    <name evidence="8" type="primary">gshA</name>
    <name evidence="11" type="ordered locus">Sfri_3430</name>
</gene>
<comment type="catalytic activity">
    <reaction evidence="7 8 9">
        <text>L-cysteine + L-glutamate + ATP = gamma-L-glutamyl-L-cysteine + ADP + phosphate + H(+)</text>
        <dbReference type="Rhea" id="RHEA:13285"/>
        <dbReference type="ChEBI" id="CHEBI:15378"/>
        <dbReference type="ChEBI" id="CHEBI:29985"/>
        <dbReference type="ChEBI" id="CHEBI:30616"/>
        <dbReference type="ChEBI" id="CHEBI:35235"/>
        <dbReference type="ChEBI" id="CHEBI:43474"/>
        <dbReference type="ChEBI" id="CHEBI:58173"/>
        <dbReference type="ChEBI" id="CHEBI:456216"/>
        <dbReference type="EC" id="6.3.2.2"/>
    </reaction>
</comment>
<comment type="similarity">
    <text evidence="2 8">Belongs to the glutamate--cysteine ligase type 1 family. Type 1 subfamily.</text>
</comment>
<dbReference type="AlphaFoldDB" id="Q07XK0"/>
<dbReference type="HAMAP" id="MF_00578">
    <property type="entry name" value="Glu_cys_ligase"/>
    <property type="match status" value="1"/>
</dbReference>
<dbReference type="GeneID" id="41838802"/>
<evidence type="ECO:0000256" key="3">
    <source>
        <dbReference type="ARBA" id="ARBA00022598"/>
    </source>
</evidence>
<dbReference type="OrthoDB" id="9803907at2"/>
<dbReference type="KEGG" id="sfr:Sfri_3430"/>
<sequence length="530" mass="60314">MSNLYHTRLHKLDDVNNYSLLTNIQRGIEKEGLRVTPLAKLAQTSHPKALGSALTHGSITTDYSEALLEFITPVFKQVDDCIDYLELLHRFTQSNIGEEYLWPSSMPCRLEGENSIPIAKYGHSNLGQMKHIYRQGLAHRYGRIMQSIAGVHYNFSMPEAFWPLAQTLWGDLGELQAFRSERYFGLIRNFHRHSWLLSYLFGASPVLDTSFVADKPHNLNLIGEHTLGLPFATSLRMSDLGYKSEAQASIKVSLNNLDTYLDNLDQAIHKSYPAYEQIGIQVNGEYRQLNTNILQIENEYYSDIRPKCVMSPGEKPNQVLKERGVEYIEVRVLDINPFLPLGIDALQIRFLDTFLLFCLLSDSPEITAIEDEEIKTNLRLVIEEGRKPSLILQNAGEPIAFQQMARQLLDELIPVAELLDKAHKVSSLNGESGETQEYRDAISAQQDKILQSSLTPSARIMQSITQGEGFTKQMLTQAKQHKQHLSQQALSESEKTLFQNLARESLQKQQALELNEENPFEHFLKTYFVA</sequence>
<evidence type="ECO:0000256" key="1">
    <source>
        <dbReference type="ARBA" id="ARBA00005006"/>
    </source>
</evidence>
<feature type="domain" description="Glutamate--cysteine ligase" evidence="10">
    <location>
        <begin position="10"/>
        <end position="380"/>
    </location>
</feature>
<dbReference type="GO" id="GO:0004357">
    <property type="term" value="F:glutamate-cysteine ligase activity"/>
    <property type="evidence" value="ECO:0007669"/>
    <property type="project" value="UniProtKB-UniRule"/>
</dbReference>
<evidence type="ECO:0000256" key="9">
    <source>
        <dbReference type="RuleBase" id="RU004391"/>
    </source>
</evidence>
<dbReference type="HOGENOM" id="CLU_020728_3_0_6"/>
<comment type="pathway">
    <text evidence="1 8 9">Sulfur metabolism; glutathione biosynthesis; glutathione from L-cysteine and L-glutamate: step 1/2.</text>
</comment>
<dbReference type="GO" id="GO:0046872">
    <property type="term" value="F:metal ion binding"/>
    <property type="evidence" value="ECO:0007669"/>
    <property type="project" value="TreeGrafter"/>
</dbReference>
<dbReference type="GO" id="GO:0006750">
    <property type="term" value="P:glutathione biosynthetic process"/>
    <property type="evidence" value="ECO:0007669"/>
    <property type="project" value="UniProtKB-UniRule"/>
</dbReference>
<keyword evidence="5 8" id="KW-0547">Nucleotide-binding</keyword>
<dbReference type="NCBIfam" id="TIGR01434">
    <property type="entry name" value="glu_cys_ligase"/>
    <property type="match status" value="1"/>
</dbReference>
<keyword evidence="4 8" id="KW-0317">Glutathione biosynthesis</keyword>
<keyword evidence="12" id="KW-1185">Reference proteome</keyword>
<evidence type="ECO:0000259" key="10">
    <source>
        <dbReference type="Pfam" id="PF04262"/>
    </source>
</evidence>
<dbReference type="InterPro" id="IPR006334">
    <property type="entry name" value="Glut_cys_ligase"/>
</dbReference>
<evidence type="ECO:0000256" key="2">
    <source>
        <dbReference type="ARBA" id="ARBA00008772"/>
    </source>
</evidence>
<dbReference type="EC" id="6.3.2.2" evidence="8"/>
<dbReference type="Gene3D" id="3.30.590.20">
    <property type="match status" value="1"/>
</dbReference>
<dbReference type="eggNOG" id="COG2918">
    <property type="taxonomic scope" value="Bacteria"/>
</dbReference>
<evidence type="ECO:0000256" key="5">
    <source>
        <dbReference type="ARBA" id="ARBA00022741"/>
    </source>
</evidence>
<dbReference type="PANTHER" id="PTHR38761">
    <property type="entry name" value="GLUTAMATE--CYSTEINE LIGASE"/>
    <property type="match status" value="1"/>
</dbReference>
<dbReference type="RefSeq" id="WP_011638863.1">
    <property type="nucleotide sequence ID" value="NC_008345.1"/>
</dbReference>
<name>Q07XK0_SHEFN</name>
<dbReference type="PANTHER" id="PTHR38761:SF1">
    <property type="entry name" value="GLUTAMATE--CYSTEINE LIGASE"/>
    <property type="match status" value="1"/>
</dbReference>
<dbReference type="InterPro" id="IPR007370">
    <property type="entry name" value="Glu_cys_ligase"/>
</dbReference>
<evidence type="ECO:0000256" key="6">
    <source>
        <dbReference type="ARBA" id="ARBA00022840"/>
    </source>
</evidence>
<dbReference type="Proteomes" id="UP000000684">
    <property type="component" value="Chromosome"/>
</dbReference>
<dbReference type="GO" id="GO:0005829">
    <property type="term" value="C:cytosol"/>
    <property type="evidence" value="ECO:0007669"/>
    <property type="project" value="TreeGrafter"/>
</dbReference>
<dbReference type="SUPFAM" id="SSF55931">
    <property type="entry name" value="Glutamine synthetase/guanido kinase"/>
    <property type="match status" value="1"/>
</dbReference>
<protein>
    <recommendedName>
        <fullName evidence="8">Glutamate--cysteine ligase</fullName>
        <ecNumber evidence="8">6.3.2.2</ecNumber>
    </recommendedName>
    <alternativeName>
        <fullName evidence="8">Gamma-ECS</fullName>
        <shortName evidence="8">GCS</shortName>
    </alternativeName>
    <alternativeName>
        <fullName evidence="8">Gamma-glutamylcysteine synthetase</fullName>
    </alternativeName>
</protein>
<evidence type="ECO:0000256" key="8">
    <source>
        <dbReference type="HAMAP-Rule" id="MF_00578"/>
    </source>
</evidence>
<proteinExistence type="inferred from homology"/>
<evidence type="ECO:0000256" key="7">
    <source>
        <dbReference type="ARBA" id="ARBA00048819"/>
    </source>
</evidence>